<dbReference type="EMBL" id="UINC01092802">
    <property type="protein sequence ID" value="SVC46696.1"/>
    <property type="molecule type" value="Genomic_DNA"/>
</dbReference>
<proteinExistence type="predicted"/>
<keyword evidence="1" id="KW-1133">Transmembrane helix</keyword>
<protein>
    <submittedName>
        <fullName evidence="2">Uncharacterized protein</fullName>
    </submittedName>
</protein>
<accession>A0A382MD18</accession>
<evidence type="ECO:0000256" key="1">
    <source>
        <dbReference type="SAM" id="Phobius"/>
    </source>
</evidence>
<sequence>MSSNRTPAIIVAVAIIVGSSMICFSIDVVVDQRERLHKEEEMRFKREMDQLESIRDTVLLLAPSAQDIPMPPR</sequence>
<feature type="transmembrane region" description="Helical" evidence="1">
    <location>
        <begin position="6"/>
        <end position="30"/>
    </location>
</feature>
<dbReference type="AlphaFoldDB" id="A0A382MD18"/>
<keyword evidence="1" id="KW-0472">Membrane</keyword>
<evidence type="ECO:0000313" key="2">
    <source>
        <dbReference type="EMBL" id="SVC46696.1"/>
    </source>
</evidence>
<gene>
    <name evidence="2" type="ORF">METZ01_LOCUS299550</name>
</gene>
<reference evidence="2" key="1">
    <citation type="submission" date="2018-05" db="EMBL/GenBank/DDBJ databases">
        <authorList>
            <person name="Lanie J.A."/>
            <person name="Ng W.-L."/>
            <person name="Kazmierczak K.M."/>
            <person name="Andrzejewski T.M."/>
            <person name="Davidsen T.M."/>
            <person name="Wayne K.J."/>
            <person name="Tettelin H."/>
            <person name="Glass J.I."/>
            <person name="Rusch D."/>
            <person name="Podicherti R."/>
            <person name="Tsui H.-C.T."/>
            <person name="Winkler M.E."/>
        </authorList>
    </citation>
    <scope>NUCLEOTIDE SEQUENCE</scope>
</reference>
<name>A0A382MD18_9ZZZZ</name>
<keyword evidence="1" id="KW-0812">Transmembrane</keyword>
<organism evidence="2">
    <name type="scientific">marine metagenome</name>
    <dbReference type="NCBI Taxonomy" id="408172"/>
    <lineage>
        <taxon>unclassified sequences</taxon>
        <taxon>metagenomes</taxon>
        <taxon>ecological metagenomes</taxon>
    </lineage>
</organism>